<sequence length="252" mass="27380">MNQASQAATNCDGKNRVTATMNAILDDATPNDTVLNNNSVNNATQTFALNPQCADISILLHQVGATIHAGDEDDKLIVHFRHCSPADFRVSYDAELIIVENITLPWERFDPARWWRFPHLDITVPVRERLHSLRLEADHAGLIVKNVAAQKLSLQIGGGSCALNRVTAGESSVRIDSGSVRWHGRLGNITLDCDNGSATIHGMPPEFGYDAQLRNGSIRFGSHYLHGGIVADSKLGTPHATVICSNGTAEIR</sequence>
<proteinExistence type="predicted"/>
<dbReference type="AlphaFoldDB" id="A0A5N6S062"/>
<name>A0A5N6S062_9BIFI</name>
<organism evidence="1 2">
    <name type="scientific">Bifidobacterium tibiigranuli</name>
    <dbReference type="NCBI Taxonomy" id="2172043"/>
    <lineage>
        <taxon>Bacteria</taxon>
        <taxon>Bacillati</taxon>
        <taxon>Actinomycetota</taxon>
        <taxon>Actinomycetes</taxon>
        <taxon>Bifidobacteriales</taxon>
        <taxon>Bifidobacteriaceae</taxon>
        <taxon>Bifidobacterium</taxon>
    </lineage>
</organism>
<evidence type="ECO:0000313" key="2">
    <source>
        <dbReference type="Proteomes" id="UP000325415"/>
    </source>
</evidence>
<gene>
    <name evidence="1" type="ORF">DDE84_10220</name>
</gene>
<accession>A0A5N6S062</accession>
<dbReference type="RefSeq" id="WP_152581595.1">
    <property type="nucleotide sequence ID" value="NZ_JALCMD010000003.1"/>
</dbReference>
<reference evidence="1 2" key="1">
    <citation type="submission" date="2018-04" db="EMBL/GenBank/DDBJ databases">
        <authorList>
            <person name="Eckel V.P."/>
            <person name="Vogel R.F."/>
        </authorList>
    </citation>
    <scope>NUCLEOTIDE SEQUENCE [LARGE SCALE GENOMIC DNA]</scope>
    <source>
        <strain evidence="2">TMW 2.1764</strain>
    </source>
</reference>
<keyword evidence="2" id="KW-1185">Reference proteome</keyword>
<dbReference type="Proteomes" id="UP000325415">
    <property type="component" value="Unassembled WGS sequence"/>
</dbReference>
<dbReference type="Gene3D" id="2.160.20.120">
    <property type="match status" value="1"/>
</dbReference>
<evidence type="ECO:0000313" key="1">
    <source>
        <dbReference type="EMBL" id="KAE8126750.1"/>
    </source>
</evidence>
<protein>
    <recommendedName>
        <fullName evidence="3">Adhesin domain-containing protein</fullName>
    </recommendedName>
</protein>
<comment type="caution">
    <text evidence="1">The sequence shown here is derived from an EMBL/GenBank/DDBJ whole genome shotgun (WGS) entry which is preliminary data.</text>
</comment>
<dbReference type="EMBL" id="QDAG01000011">
    <property type="protein sequence ID" value="KAE8126750.1"/>
    <property type="molecule type" value="Genomic_DNA"/>
</dbReference>
<evidence type="ECO:0008006" key="3">
    <source>
        <dbReference type="Google" id="ProtNLM"/>
    </source>
</evidence>